<reference evidence="5" key="1">
    <citation type="submission" date="2025-08" db="UniProtKB">
        <authorList>
            <consortium name="RefSeq"/>
        </authorList>
    </citation>
    <scope>IDENTIFICATION</scope>
</reference>
<dbReference type="CDD" id="cd05402">
    <property type="entry name" value="NT_PAP_TUTase"/>
    <property type="match status" value="1"/>
</dbReference>
<feature type="domain" description="Poly(A) RNA polymerase mitochondrial-like central palm" evidence="3">
    <location>
        <begin position="159"/>
        <end position="316"/>
    </location>
</feature>
<dbReference type="Gene3D" id="1.10.1410.10">
    <property type="match status" value="1"/>
</dbReference>
<dbReference type="InterPro" id="IPR041252">
    <property type="entry name" value="RL"/>
</dbReference>
<dbReference type="PANTHER" id="PTHR12271">
    <property type="entry name" value="POLY A POLYMERASE CID PAP -RELATED"/>
    <property type="match status" value="1"/>
</dbReference>
<dbReference type="Pfam" id="PF17797">
    <property type="entry name" value="RL"/>
    <property type="match status" value="1"/>
</dbReference>
<dbReference type="PANTHER" id="PTHR12271:SF133">
    <property type="entry name" value="POLY(A) RNA POLYMERASE, MITOCHONDRIAL"/>
    <property type="match status" value="1"/>
</dbReference>
<dbReference type="Pfam" id="PF22600">
    <property type="entry name" value="MTPAP-like_central"/>
    <property type="match status" value="1"/>
</dbReference>
<dbReference type="SUPFAM" id="SSF81631">
    <property type="entry name" value="PAP/OAS1 substrate-binding domain"/>
    <property type="match status" value="1"/>
</dbReference>
<accession>A0A6P6DDA2</accession>
<evidence type="ECO:0000259" key="3">
    <source>
        <dbReference type="Pfam" id="PF22600"/>
    </source>
</evidence>
<sequence length="384" mass="43173">MAARGVGLLTLFPRCARMRTRIQCPAFRRLNCAGTAATDLRREEQPSGSVETGSTDKIPKKTFSEMQDERREQAQRTVLIHCPNNKISEKKFLKYVSQHGPVRSHFFYESFPPKCWDYRCLPPHPVSVVISEHPTGGADKACRGLYSGRCPLPKQELVDDQLNTLLKEFQLTEENTRLRYLTCSLIEDIAAAYFPDCTVRPFGSSVNTFGKLGCDLDMFLDLDETRKLSIHKSIGNFLTEFQVKSVPSERIATQKILSVIGECLDHFGPGCVGMQKILNARCPLVRFSHQASGFQCDLTTNNRIALKSSELLYIYGTLDPRVRALVCSVRCWARAHSLTSSIPGAWITNFSLTMMVIFFLQKRSPPVLPTLDTLKTLAVIEDAK</sequence>
<protein>
    <submittedName>
        <fullName evidence="5">Poly(A) RNA polymerase, mitochondrial</fullName>
    </submittedName>
</protein>
<name>A0A6P6DDA2_OCTDE</name>
<dbReference type="RefSeq" id="XP_023557603.1">
    <property type="nucleotide sequence ID" value="XM_023701835.1"/>
</dbReference>
<dbReference type="FunCoup" id="A0A6P6DDA2">
    <property type="interactions" value="4973"/>
</dbReference>
<evidence type="ECO:0000313" key="5">
    <source>
        <dbReference type="RefSeq" id="XP_023557603.1"/>
    </source>
</evidence>
<dbReference type="OrthoDB" id="434989at2759"/>
<keyword evidence="4" id="KW-1185">Reference proteome</keyword>
<dbReference type="GeneID" id="101589473"/>
<dbReference type="Gene3D" id="3.30.460.10">
    <property type="entry name" value="Beta Polymerase, domain 2"/>
    <property type="match status" value="1"/>
</dbReference>
<evidence type="ECO:0000313" key="4">
    <source>
        <dbReference type="Proteomes" id="UP000515203"/>
    </source>
</evidence>
<dbReference type="AlphaFoldDB" id="A0A6P6DDA2"/>
<dbReference type="InParanoid" id="A0A6P6DDA2"/>
<gene>
    <name evidence="5" type="primary">Mtpap</name>
</gene>
<feature type="domain" description="RL" evidence="2">
    <location>
        <begin position="62"/>
        <end position="111"/>
    </location>
</feature>
<dbReference type="CTD" id="55149"/>
<dbReference type="SUPFAM" id="SSF81301">
    <property type="entry name" value="Nucleotidyltransferase"/>
    <property type="match status" value="1"/>
</dbReference>
<dbReference type="InterPro" id="IPR054708">
    <property type="entry name" value="MTPAP-like_central"/>
</dbReference>
<organism evidence="4 5">
    <name type="scientific">Octodon degus</name>
    <name type="common">Degu</name>
    <name type="synonym">Sciurus degus</name>
    <dbReference type="NCBI Taxonomy" id="10160"/>
    <lineage>
        <taxon>Eukaryota</taxon>
        <taxon>Metazoa</taxon>
        <taxon>Chordata</taxon>
        <taxon>Craniata</taxon>
        <taxon>Vertebrata</taxon>
        <taxon>Euteleostomi</taxon>
        <taxon>Mammalia</taxon>
        <taxon>Eutheria</taxon>
        <taxon>Euarchontoglires</taxon>
        <taxon>Glires</taxon>
        <taxon>Rodentia</taxon>
        <taxon>Hystricomorpha</taxon>
        <taxon>Octodontidae</taxon>
        <taxon>Octodon</taxon>
    </lineage>
</organism>
<dbReference type="InterPro" id="IPR043519">
    <property type="entry name" value="NT_sf"/>
</dbReference>
<dbReference type="GO" id="GO:0005739">
    <property type="term" value="C:mitochondrion"/>
    <property type="evidence" value="ECO:0007669"/>
    <property type="project" value="TreeGrafter"/>
</dbReference>
<dbReference type="GO" id="GO:0031123">
    <property type="term" value="P:RNA 3'-end processing"/>
    <property type="evidence" value="ECO:0007669"/>
    <property type="project" value="TreeGrafter"/>
</dbReference>
<dbReference type="GO" id="GO:1990817">
    <property type="term" value="F:poly(A) RNA polymerase activity"/>
    <property type="evidence" value="ECO:0007669"/>
    <property type="project" value="TreeGrafter"/>
</dbReference>
<evidence type="ECO:0000259" key="2">
    <source>
        <dbReference type="Pfam" id="PF17797"/>
    </source>
</evidence>
<proteinExistence type="predicted"/>
<keyword evidence="1" id="KW-0464">Manganese</keyword>
<dbReference type="Proteomes" id="UP000515203">
    <property type="component" value="Unplaced"/>
</dbReference>
<evidence type="ECO:0000256" key="1">
    <source>
        <dbReference type="ARBA" id="ARBA00023211"/>
    </source>
</evidence>